<evidence type="ECO:0000256" key="2">
    <source>
        <dbReference type="ARBA" id="ARBA00022737"/>
    </source>
</evidence>
<evidence type="ECO:0000256" key="3">
    <source>
        <dbReference type="PROSITE-ProRule" id="PRU00708"/>
    </source>
</evidence>
<feature type="repeat" description="PPR" evidence="3">
    <location>
        <begin position="183"/>
        <end position="217"/>
    </location>
</feature>
<dbReference type="Pfam" id="PF01535">
    <property type="entry name" value="PPR"/>
    <property type="match status" value="1"/>
</dbReference>
<dbReference type="Gene3D" id="1.25.40.10">
    <property type="entry name" value="Tetratricopeptide repeat domain"/>
    <property type="match status" value="4"/>
</dbReference>
<evidence type="ECO:0000256" key="1">
    <source>
        <dbReference type="ARBA" id="ARBA00007626"/>
    </source>
</evidence>
<keyword evidence="6" id="KW-1185">Reference proteome</keyword>
<dbReference type="PANTHER" id="PTHR47939:SF5">
    <property type="entry name" value="PENTACOTRIPEPTIDE-REPEAT REGION OF PRORP DOMAIN-CONTAINING PROTEIN"/>
    <property type="match status" value="1"/>
</dbReference>
<dbReference type="InterPro" id="IPR011990">
    <property type="entry name" value="TPR-like_helical_dom_sf"/>
</dbReference>
<feature type="repeat" description="PPR" evidence="3">
    <location>
        <begin position="396"/>
        <end position="430"/>
    </location>
</feature>
<dbReference type="InterPro" id="IPR050667">
    <property type="entry name" value="PPR-containing_protein"/>
</dbReference>
<feature type="compositionally biased region" description="Acidic residues" evidence="4">
    <location>
        <begin position="87"/>
        <end position="98"/>
    </location>
</feature>
<dbReference type="PANTHER" id="PTHR47939">
    <property type="entry name" value="MEMBRANE-ASSOCIATED SALT-INDUCIBLE PROTEIN-LIKE"/>
    <property type="match status" value="1"/>
</dbReference>
<dbReference type="Pfam" id="PF13041">
    <property type="entry name" value="PPR_2"/>
    <property type="match status" value="3"/>
</dbReference>
<organism evidence="5 6">
    <name type="scientific">Protea cynaroides</name>
    <dbReference type="NCBI Taxonomy" id="273540"/>
    <lineage>
        <taxon>Eukaryota</taxon>
        <taxon>Viridiplantae</taxon>
        <taxon>Streptophyta</taxon>
        <taxon>Embryophyta</taxon>
        <taxon>Tracheophyta</taxon>
        <taxon>Spermatophyta</taxon>
        <taxon>Magnoliopsida</taxon>
        <taxon>Proteales</taxon>
        <taxon>Proteaceae</taxon>
        <taxon>Protea</taxon>
    </lineage>
</organism>
<reference evidence="5" key="1">
    <citation type="journal article" date="2023" name="Plant J.">
        <title>The genome of the king protea, Protea cynaroides.</title>
        <authorList>
            <person name="Chang J."/>
            <person name="Duong T.A."/>
            <person name="Schoeman C."/>
            <person name="Ma X."/>
            <person name="Roodt D."/>
            <person name="Barker N."/>
            <person name="Li Z."/>
            <person name="Van de Peer Y."/>
            <person name="Mizrachi E."/>
        </authorList>
    </citation>
    <scope>NUCLEOTIDE SEQUENCE</scope>
    <source>
        <tissue evidence="5">Young leaves</tissue>
    </source>
</reference>
<comment type="caution">
    <text evidence="5">The sequence shown here is derived from an EMBL/GenBank/DDBJ whole genome shotgun (WGS) entry which is preliminary data.</text>
</comment>
<evidence type="ECO:0000313" key="6">
    <source>
        <dbReference type="Proteomes" id="UP001141806"/>
    </source>
</evidence>
<evidence type="ECO:0008006" key="7">
    <source>
        <dbReference type="Google" id="ProtNLM"/>
    </source>
</evidence>
<name>A0A9Q0KCI1_9MAGN</name>
<dbReference type="InterPro" id="IPR002885">
    <property type="entry name" value="PPR_rpt"/>
</dbReference>
<dbReference type="PROSITE" id="PS51375">
    <property type="entry name" value="PPR"/>
    <property type="match status" value="7"/>
</dbReference>
<dbReference type="Proteomes" id="UP001141806">
    <property type="component" value="Unassembled WGS sequence"/>
</dbReference>
<proteinExistence type="inferred from homology"/>
<feature type="repeat" description="PPR" evidence="3">
    <location>
        <begin position="361"/>
        <end position="395"/>
    </location>
</feature>
<evidence type="ECO:0000256" key="4">
    <source>
        <dbReference type="SAM" id="MobiDB-lite"/>
    </source>
</evidence>
<accession>A0A9Q0KCI1</accession>
<comment type="similarity">
    <text evidence="1">Belongs to the PPR family. P subfamily.</text>
</comment>
<keyword evidence="2" id="KW-0677">Repeat</keyword>
<dbReference type="AlphaFoldDB" id="A0A9Q0KCI1"/>
<gene>
    <name evidence="5" type="ORF">NE237_014537</name>
</gene>
<feature type="region of interest" description="Disordered" evidence="4">
    <location>
        <begin position="77"/>
        <end position="105"/>
    </location>
</feature>
<evidence type="ECO:0000313" key="5">
    <source>
        <dbReference type="EMBL" id="KAJ4967836.1"/>
    </source>
</evidence>
<feature type="repeat" description="PPR" evidence="3">
    <location>
        <begin position="498"/>
        <end position="532"/>
    </location>
</feature>
<dbReference type="OrthoDB" id="185373at2759"/>
<feature type="repeat" description="PPR" evidence="3">
    <location>
        <begin position="290"/>
        <end position="325"/>
    </location>
</feature>
<dbReference type="NCBIfam" id="TIGR00756">
    <property type="entry name" value="PPR"/>
    <property type="match status" value="6"/>
</dbReference>
<protein>
    <recommendedName>
        <fullName evidence="7">Pentatricopeptide repeat-containing protein</fullName>
    </recommendedName>
</protein>
<dbReference type="EMBL" id="JAMYWD010000006">
    <property type="protein sequence ID" value="KAJ4967836.1"/>
    <property type="molecule type" value="Genomic_DNA"/>
</dbReference>
<feature type="repeat" description="PPR" evidence="3">
    <location>
        <begin position="463"/>
        <end position="497"/>
    </location>
</feature>
<feature type="repeat" description="PPR" evidence="3">
    <location>
        <begin position="326"/>
        <end position="360"/>
    </location>
</feature>
<sequence>MLMWSIRRKCSQALLSLLIPTGSTHLNSWSSNTTRLVNSVSSSSKLMFFTPIPSVYSLNPHFLSQISSSFSSSEFQTPKTNLRIEPDIDDDEGEEGSDGEVGIQSGEVDIKDGNLKRNVETIMGILQNFRINGLDAKHKLNHCGVVASSELVGEVLSRVRNDWETAFTFFLWAGKQTPDYSHSVQEYHAMISILGKMKKFDTAWALIDEMRGGKNGPSLVTPKTLLIMIRRYSAVHDVGKAINTFYALRRFKFNLGIEEFQDLICALCRYKNVEDAEHLLFCNEKEFPFDTKSFNIILNGWCNIVVNLREAKRFWKEMDRRGISRDAISYSSMISCYSKASNLHDVLKLFNHMKESGIAPDRKVYNAVIYALAKGKLVKEAHNLMKTMEEKGFVPNVVTYNSLIKPLCKARQTVEAKLIFDEMLQRDLSPSIMTYHAFFGILRTGEEVFELLDKMKKLGCNPTNDTYIMLIRKFCRWRQLENVFKLWQEMSENGMNPDRSSYIVLIHGLFLNGKFEEAFKYYEEMKDKGFLPEPKTNEMLQAWLAGKQTAGQPLPDLKGALGDSCPSSKNTLVSPDIGHERDFRKQPETRRVVRERGFSFWE</sequence>